<keyword evidence="1" id="KW-0472">Membrane</keyword>
<sequence length="38" mass="4567">MNSYILNSISKKNHEILFMLSMILIKFIYLCIINNYNI</sequence>
<dbReference type="EMBL" id="ADFQ01000051">
    <property type="protein sequence ID" value="EFN91346.1"/>
    <property type="molecule type" value="Genomic_DNA"/>
</dbReference>
<feature type="transmembrane region" description="Helical" evidence="1">
    <location>
        <begin position="16"/>
        <end position="36"/>
    </location>
</feature>
<organism evidence="2 3">
    <name type="scientific">Prevotella amnii CRIS 21A-A</name>
    <dbReference type="NCBI Taxonomy" id="679191"/>
    <lineage>
        <taxon>Bacteria</taxon>
        <taxon>Pseudomonadati</taxon>
        <taxon>Bacteroidota</taxon>
        <taxon>Bacteroidia</taxon>
        <taxon>Bacteroidales</taxon>
        <taxon>Prevotellaceae</taxon>
        <taxon>Prevotella</taxon>
    </lineage>
</organism>
<evidence type="ECO:0000256" key="1">
    <source>
        <dbReference type="SAM" id="Phobius"/>
    </source>
</evidence>
<reference evidence="2 3" key="1">
    <citation type="submission" date="2010-09" db="EMBL/GenBank/DDBJ databases">
        <authorList>
            <person name="Harkins D.M."/>
            <person name="Madupu R."/>
            <person name="Durkin A.S."/>
            <person name="Torralba M."/>
            <person name="Methe B."/>
            <person name="Sutton G.G."/>
            <person name="Nelson K.E."/>
        </authorList>
    </citation>
    <scope>NUCLEOTIDE SEQUENCE [LARGE SCALE GENOMIC DNA]</scope>
    <source>
        <strain evidence="2 3">CRIS 21A-A</strain>
    </source>
</reference>
<keyword evidence="1" id="KW-0812">Transmembrane</keyword>
<dbReference type="AlphaFoldDB" id="E1GVJ5"/>
<proteinExistence type="predicted"/>
<evidence type="ECO:0000313" key="3">
    <source>
        <dbReference type="Proteomes" id="UP000016016"/>
    </source>
</evidence>
<evidence type="ECO:0000313" key="2">
    <source>
        <dbReference type="EMBL" id="EFN91346.1"/>
    </source>
</evidence>
<gene>
    <name evidence="2" type="ORF">HMPREF9018_0799</name>
</gene>
<protein>
    <submittedName>
        <fullName evidence="2">Uncharacterized protein</fullName>
    </submittedName>
</protein>
<name>E1GVJ5_9BACT</name>
<dbReference type="Proteomes" id="UP000016016">
    <property type="component" value="Unassembled WGS sequence"/>
</dbReference>
<comment type="caution">
    <text evidence="2">The sequence shown here is derived from an EMBL/GenBank/DDBJ whole genome shotgun (WGS) entry which is preliminary data.</text>
</comment>
<accession>E1GVJ5</accession>
<keyword evidence="1" id="KW-1133">Transmembrane helix</keyword>